<comment type="caution">
    <text evidence="7">Lacks conserved residue(s) required for the propagation of feature annotation.</text>
</comment>
<dbReference type="InterPro" id="IPR000209">
    <property type="entry name" value="Peptidase_S8/S53_dom"/>
</dbReference>
<evidence type="ECO:0000256" key="6">
    <source>
        <dbReference type="ARBA" id="ARBA00022825"/>
    </source>
</evidence>
<name>A0AAV2GQC7_9ROSI</name>
<dbReference type="Proteomes" id="UP001497516">
    <property type="component" value="Chromosome 9"/>
</dbReference>
<comment type="subcellular location">
    <subcellularLocation>
        <location evidence="1">Secreted</location>
    </subcellularLocation>
</comment>
<dbReference type="EMBL" id="OZ034822">
    <property type="protein sequence ID" value="CAL1412462.1"/>
    <property type="molecule type" value="Genomic_DNA"/>
</dbReference>
<evidence type="ECO:0000256" key="7">
    <source>
        <dbReference type="PROSITE-ProRule" id="PRU01240"/>
    </source>
</evidence>
<reference evidence="9 10" key="1">
    <citation type="submission" date="2024-04" db="EMBL/GenBank/DDBJ databases">
        <authorList>
            <person name="Fracassetti M."/>
        </authorList>
    </citation>
    <scope>NUCLEOTIDE SEQUENCE [LARGE SCALE GENOMIC DNA]</scope>
</reference>
<comment type="similarity">
    <text evidence="2 7">Belongs to the peptidase S8 family.</text>
</comment>
<dbReference type="InterPro" id="IPR045051">
    <property type="entry name" value="SBT"/>
</dbReference>
<dbReference type="Pfam" id="PF00082">
    <property type="entry name" value="Peptidase_S8"/>
    <property type="match status" value="1"/>
</dbReference>
<dbReference type="PANTHER" id="PTHR10795">
    <property type="entry name" value="PROPROTEIN CONVERTASE SUBTILISIN/KEXIN"/>
    <property type="match status" value="1"/>
</dbReference>
<dbReference type="GO" id="GO:0005576">
    <property type="term" value="C:extracellular region"/>
    <property type="evidence" value="ECO:0007669"/>
    <property type="project" value="UniProtKB-SubCell"/>
</dbReference>
<keyword evidence="6" id="KW-0720">Serine protease</keyword>
<sequence>MQRIVHRSLGATILPTVVVGNYTPAPEVAFFSSRGPSNNSAHIIKPDITAPGVNILAAWTGDDDLDKPKGRPQSSFYLDSGTSMSCPHVSGVAADIC</sequence>
<organism evidence="9 10">
    <name type="scientific">Linum trigynum</name>
    <dbReference type="NCBI Taxonomy" id="586398"/>
    <lineage>
        <taxon>Eukaryota</taxon>
        <taxon>Viridiplantae</taxon>
        <taxon>Streptophyta</taxon>
        <taxon>Embryophyta</taxon>
        <taxon>Tracheophyta</taxon>
        <taxon>Spermatophyta</taxon>
        <taxon>Magnoliopsida</taxon>
        <taxon>eudicotyledons</taxon>
        <taxon>Gunneridae</taxon>
        <taxon>Pentapetalae</taxon>
        <taxon>rosids</taxon>
        <taxon>fabids</taxon>
        <taxon>Malpighiales</taxon>
        <taxon>Linaceae</taxon>
        <taxon>Linum</taxon>
    </lineage>
</organism>
<keyword evidence="5" id="KW-0378">Hydrolase</keyword>
<evidence type="ECO:0000256" key="3">
    <source>
        <dbReference type="ARBA" id="ARBA00022670"/>
    </source>
</evidence>
<dbReference type="GO" id="GO:0006508">
    <property type="term" value="P:proteolysis"/>
    <property type="evidence" value="ECO:0007669"/>
    <property type="project" value="UniProtKB-KW"/>
</dbReference>
<evidence type="ECO:0000256" key="1">
    <source>
        <dbReference type="ARBA" id="ARBA00004613"/>
    </source>
</evidence>
<keyword evidence="4" id="KW-0732">Signal</keyword>
<evidence type="ECO:0000256" key="5">
    <source>
        <dbReference type="ARBA" id="ARBA00022801"/>
    </source>
</evidence>
<dbReference type="AlphaFoldDB" id="A0AAV2GQC7"/>
<evidence type="ECO:0000259" key="8">
    <source>
        <dbReference type="Pfam" id="PF00082"/>
    </source>
</evidence>
<evidence type="ECO:0000256" key="4">
    <source>
        <dbReference type="ARBA" id="ARBA00022729"/>
    </source>
</evidence>
<dbReference type="Gene3D" id="3.40.50.200">
    <property type="entry name" value="Peptidase S8/S53 domain"/>
    <property type="match status" value="1"/>
</dbReference>
<dbReference type="GO" id="GO:0004252">
    <property type="term" value="F:serine-type endopeptidase activity"/>
    <property type="evidence" value="ECO:0007669"/>
    <property type="project" value="InterPro"/>
</dbReference>
<dbReference type="PROSITE" id="PS00138">
    <property type="entry name" value="SUBTILASE_SER"/>
    <property type="match status" value="1"/>
</dbReference>
<evidence type="ECO:0000313" key="10">
    <source>
        <dbReference type="Proteomes" id="UP001497516"/>
    </source>
</evidence>
<gene>
    <name evidence="9" type="ORF">LTRI10_LOCUS51757</name>
</gene>
<proteinExistence type="inferred from homology"/>
<dbReference type="SUPFAM" id="SSF52743">
    <property type="entry name" value="Subtilisin-like"/>
    <property type="match status" value="1"/>
</dbReference>
<protein>
    <recommendedName>
        <fullName evidence="8">Peptidase S8/S53 domain-containing protein</fullName>
    </recommendedName>
</protein>
<feature type="domain" description="Peptidase S8/S53" evidence="8">
    <location>
        <begin position="15"/>
        <end position="95"/>
    </location>
</feature>
<dbReference type="InterPro" id="IPR023828">
    <property type="entry name" value="Peptidase_S8_Ser-AS"/>
</dbReference>
<accession>A0AAV2GQC7</accession>
<dbReference type="InterPro" id="IPR036852">
    <property type="entry name" value="Peptidase_S8/S53_dom_sf"/>
</dbReference>
<dbReference type="PROSITE" id="PS51892">
    <property type="entry name" value="SUBTILASE"/>
    <property type="match status" value="1"/>
</dbReference>
<keyword evidence="10" id="KW-1185">Reference proteome</keyword>
<dbReference type="Gene3D" id="3.50.30.30">
    <property type="match status" value="1"/>
</dbReference>
<evidence type="ECO:0000256" key="2">
    <source>
        <dbReference type="ARBA" id="ARBA00011073"/>
    </source>
</evidence>
<keyword evidence="3" id="KW-0645">Protease</keyword>
<evidence type="ECO:0000313" key="9">
    <source>
        <dbReference type="EMBL" id="CAL1412462.1"/>
    </source>
</evidence>